<keyword evidence="1" id="KW-0472">Membrane</keyword>
<comment type="caution">
    <text evidence="2">The sequence shown here is derived from an EMBL/GenBank/DDBJ whole genome shotgun (WGS) entry which is preliminary data.</text>
</comment>
<gene>
    <name evidence="2" type="ORF">CDAR_86721</name>
</gene>
<accession>A0AAV4V7L7</accession>
<keyword evidence="3" id="KW-1185">Reference proteome</keyword>
<keyword evidence="1" id="KW-0812">Transmembrane</keyword>
<evidence type="ECO:0000313" key="2">
    <source>
        <dbReference type="EMBL" id="GIY65960.1"/>
    </source>
</evidence>
<proteinExistence type="predicted"/>
<feature type="transmembrane region" description="Helical" evidence="1">
    <location>
        <begin position="21"/>
        <end position="38"/>
    </location>
</feature>
<name>A0AAV4V7L7_9ARAC</name>
<sequence length="54" mass="5788">QRFIGAVGDTTVPGPMQLDSGLLRLPTIVVAAIGIISLDRIEKKKKEIAARSRS</sequence>
<feature type="non-terminal residue" evidence="2">
    <location>
        <position position="1"/>
    </location>
</feature>
<dbReference type="EMBL" id="BPLQ01012515">
    <property type="protein sequence ID" value="GIY65960.1"/>
    <property type="molecule type" value="Genomic_DNA"/>
</dbReference>
<evidence type="ECO:0000256" key="1">
    <source>
        <dbReference type="SAM" id="Phobius"/>
    </source>
</evidence>
<protein>
    <submittedName>
        <fullName evidence="2">Uncharacterized protein</fullName>
    </submittedName>
</protein>
<keyword evidence="1" id="KW-1133">Transmembrane helix</keyword>
<organism evidence="2 3">
    <name type="scientific">Caerostris darwini</name>
    <dbReference type="NCBI Taxonomy" id="1538125"/>
    <lineage>
        <taxon>Eukaryota</taxon>
        <taxon>Metazoa</taxon>
        <taxon>Ecdysozoa</taxon>
        <taxon>Arthropoda</taxon>
        <taxon>Chelicerata</taxon>
        <taxon>Arachnida</taxon>
        <taxon>Araneae</taxon>
        <taxon>Araneomorphae</taxon>
        <taxon>Entelegynae</taxon>
        <taxon>Araneoidea</taxon>
        <taxon>Araneidae</taxon>
        <taxon>Caerostris</taxon>
    </lineage>
</organism>
<evidence type="ECO:0000313" key="3">
    <source>
        <dbReference type="Proteomes" id="UP001054837"/>
    </source>
</evidence>
<dbReference type="AlphaFoldDB" id="A0AAV4V7L7"/>
<reference evidence="2 3" key="1">
    <citation type="submission" date="2021-06" db="EMBL/GenBank/DDBJ databases">
        <title>Caerostris darwini draft genome.</title>
        <authorList>
            <person name="Kono N."/>
            <person name="Arakawa K."/>
        </authorList>
    </citation>
    <scope>NUCLEOTIDE SEQUENCE [LARGE SCALE GENOMIC DNA]</scope>
</reference>
<dbReference type="Proteomes" id="UP001054837">
    <property type="component" value="Unassembled WGS sequence"/>
</dbReference>